<dbReference type="RefSeq" id="WP_173165095.1">
    <property type="nucleotide sequence ID" value="NZ_CP053716.1"/>
</dbReference>
<dbReference type="Pfam" id="PF00912">
    <property type="entry name" value="Transgly"/>
    <property type="match status" value="1"/>
</dbReference>
<dbReference type="EMBL" id="CP053716">
    <property type="protein sequence ID" value="QKF07716.1"/>
    <property type="molecule type" value="Genomic_DNA"/>
</dbReference>
<dbReference type="InterPro" id="IPR001264">
    <property type="entry name" value="Glyco_trans_51"/>
</dbReference>
<dbReference type="InterPro" id="IPR036950">
    <property type="entry name" value="PBP_transglycosylase"/>
</dbReference>
<comment type="catalytic activity">
    <reaction evidence="12">
        <text>Preferential cleavage: (Ac)2-L-Lys-D-Ala-|-D-Ala. Also transpeptidation of peptidyl-alanyl moieties that are N-acyl substituents of D-alanine.</text>
        <dbReference type="EC" id="3.4.16.4"/>
    </reaction>
</comment>
<sequence length="715" mass="77279">MKVRRKLRHAKTHALGWSVLIAPALLALLLAGCLIGLWGVVSSWTRDLPSLDNADAFAYARQSYMYAGDGTTLLAEFQLEKRDPVENSRISTYALKGTVATEDVRFYEHDGVDPMGIARAVMKNLAGGRLEGASTITQQLVRNTVLSEEATDITIERKVREAALALEMEKRFDKATLLNMYLNTINYGDGCYGIQAAARNYFQVDAIDLTLTQAATLVGIPQSPTMLNPKEHPEACLARRNAVLGRMLADNVITQEEHDEAIKAPLDLNPEQPAPYQGIHAYPYFTSYVRDKLLEEGNKYGCSYADLFKGGLTIYTTLDPSLQDKAEAACAQQNAQMAGGLESSLVAMSPENGHVLAMVGGRNYESDQWNIATQGGRPPGSTFKVFTLIAALKAGISPQVITDCTSPLRLPSGQTIENFGGANYGKRTLASATAISSNTGYYRLAEKLGPQEIIDVAASMGIDQKLPSLPIITLGTEDATPLQMTAAYNTLAARGVYRAPVVISKIEDAEGNVIYESPSEGKRVLEEDITGATTKVLRGVFESGEGTARGFGPSNGQPVAGKTGTSSQFRDHWLVGYCPTLTCAAWIGNRDFSPTPESLNAHALWGNFMSRALEGKAPVPFPVVPDPHYTTLPAPEPEEDEDEEKDEGKDAEEIEGKDPRTAPNVVGMQVNDALSTLAEYWVYYSYVASDQPSGTVLSQSVDGKAVSIRVSRGSP</sequence>
<feature type="transmembrane region" description="Helical" evidence="15">
    <location>
        <begin position="20"/>
        <end position="41"/>
    </location>
</feature>
<keyword evidence="7" id="KW-0378">Hydrolase</keyword>
<evidence type="ECO:0000256" key="5">
    <source>
        <dbReference type="ARBA" id="ARBA00022676"/>
    </source>
</evidence>
<evidence type="ECO:0000256" key="4">
    <source>
        <dbReference type="ARBA" id="ARBA00022670"/>
    </source>
</evidence>
<dbReference type="PANTHER" id="PTHR32282">
    <property type="entry name" value="BINDING PROTEIN TRANSPEPTIDASE, PUTATIVE-RELATED"/>
    <property type="match status" value="1"/>
</dbReference>
<keyword evidence="6" id="KW-0808">Transferase</keyword>
<dbReference type="GO" id="GO:0071555">
    <property type="term" value="P:cell wall organization"/>
    <property type="evidence" value="ECO:0007669"/>
    <property type="project" value="UniProtKB-KW"/>
</dbReference>
<keyword evidence="10" id="KW-0511">Multifunctional enzyme</keyword>
<keyword evidence="11" id="KW-0961">Cell wall biogenesis/degradation</keyword>
<dbReference type="GO" id="GO:0009002">
    <property type="term" value="F:serine-type D-Ala-D-Ala carboxypeptidase activity"/>
    <property type="evidence" value="ECO:0007669"/>
    <property type="project" value="UniProtKB-EC"/>
</dbReference>
<evidence type="ECO:0000256" key="9">
    <source>
        <dbReference type="ARBA" id="ARBA00022984"/>
    </source>
</evidence>
<evidence type="ECO:0000313" key="19">
    <source>
        <dbReference type="Proteomes" id="UP000503297"/>
    </source>
</evidence>
<dbReference type="GO" id="GO:0008955">
    <property type="term" value="F:peptidoglycan glycosyltransferase activity"/>
    <property type="evidence" value="ECO:0007669"/>
    <property type="project" value="UniProtKB-EC"/>
</dbReference>
<evidence type="ECO:0000256" key="13">
    <source>
        <dbReference type="ARBA" id="ARBA00049902"/>
    </source>
</evidence>
<dbReference type="PANTHER" id="PTHR32282:SF33">
    <property type="entry name" value="PEPTIDOGLYCAN GLYCOSYLTRANSFERASE"/>
    <property type="match status" value="1"/>
</dbReference>
<dbReference type="Pfam" id="PF00905">
    <property type="entry name" value="Transpeptidase"/>
    <property type="match status" value="1"/>
</dbReference>
<dbReference type="KEGG" id="bwa:HLV38_06025"/>
<comment type="similarity">
    <text evidence="1">In the C-terminal section; belongs to the transpeptidase family.</text>
</comment>
<keyword evidence="19" id="KW-1185">Reference proteome</keyword>
<dbReference type="CDD" id="cd06577">
    <property type="entry name" value="PASTA_pknB"/>
    <property type="match status" value="1"/>
</dbReference>
<keyword evidence="5" id="KW-0328">Glycosyltransferase</keyword>
<keyword evidence="15" id="KW-0472">Membrane</keyword>
<evidence type="ECO:0000256" key="15">
    <source>
        <dbReference type="SAM" id="Phobius"/>
    </source>
</evidence>
<evidence type="ECO:0000256" key="1">
    <source>
        <dbReference type="ARBA" id="ARBA00007090"/>
    </source>
</evidence>
<dbReference type="PROSITE" id="PS51257">
    <property type="entry name" value="PROKAR_LIPOPROTEIN"/>
    <property type="match status" value="1"/>
</dbReference>
<feature type="domain" description="Penicillin-binding protein transpeptidase" evidence="16">
    <location>
        <begin position="344"/>
        <end position="580"/>
    </location>
</feature>
<keyword evidence="9" id="KW-0573">Peptidoglycan synthesis</keyword>
<feature type="region of interest" description="Disordered" evidence="14">
    <location>
        <begin position="625"/>
        <end position="665"/>
    </location>
</feature>
<dbReference type="Gene3D" id="1.10.3810.10">
    <property type="entry name" value="Biosynthetic peptidoglycan transglycosylase-like"/>
    <property type="match status" value="1"/>
</dbReference>
<dbReference type="Gene3D" id="3.40.710.10">
    <property type="entry name" value="DD-peptidase/beta-lactamase superfamily"/>
    <property type="match status" value="1"/>
</dbReference>
<dbReference type="FunFam" id="1.10.3810.10:FF:000001">
    <property type="entry name" value="Penicillin-binding protein 1A"/>
    <property type="match status" value="1"/>
</dbReference>
<feature type="compositionally biased region" description="Acidic residues" evidence="14">
    <location>
        <begin position="636"/>
        <end position="653"/>
    </location>
</feature>
<evidence type="ECO:0000256" key="12">
    <source>
        <dbReference type="ARBA" id="ARBA00034000"/>
    </source>
</evidence>
<evidence type="ECO:0000256" key="8">
    <source>
        <dbReference type="ARBA" id="ARBA00022960"/>
    </source>
</evidence>
<dbReference type="SUPFAM" id="SSF56601">
    <property type="entry name" value="beta-lactamase/transpeptidase-like"/>
    <property type="match status" value="1"/>
</dbReference>
<keyword evidence="15" id="KW-1133">Transmembrane helix</keyword>
<feature type="domain" description="Glycosyl transferase family 51" evidence="17">
    <location>
        <begin position="73"/>
        <end position="247"/>
    </location>
</feature>
<keyword evidence="15" id="KW-0812">Transmembrane</keyword>
<dbReference type="InterPro" id="IPR023346">
    <property type="entry name" value="Lysozyme-like_dom_sf"/>
</dbReference>
<name>A0A6M8J746_9ACTN</name>
<evidence type="ECO:0000256" key="2">
    <source>
        <dbReference type="ARBA" id="ARBA00007739"/>
    </source>
</evidence>
<evidence type="ECO:0000256" key="6">
    <source>
        <dbReference type="ARBA" id="ARBA00022679"/>
    </source>
</evidence>
<gene>
    <name evidence="18" type="ORF">HLV38_06025</name>
</gene>
<dbReference type="InterPro" id="IPR012338">
    <property type="entry name" value="Beta-lactam/transpept-like"/>
</dbReference>
<comment type="similarity">
    <text evidence="2">In the N-terminal section; belongs to the glycosyltransferase 51 family.</text>
</comment>
<dbReference type="Proteomes" id="UP000503297">
    <property type="component" value="Chromosome"/>
</dbReference>
<proteinExistence type="inferred from homology"/>
<comment type="catalytic activity">
    <reaction evidence="13">
        <text>[GlcNAc-(1-&gt;4)-Mur2Ac(oyl-L-Ala-gamma-D-Glu-L-Lys-D-Ala-D-Ala)](n)-di-trans,octa-cis-undecaprenyl diphosphate + beta-D-GlcNAc-(1-&gt;4)-Mur2Ac(oyl-L-Ala-gamma-D-Glu-L-Lys-D-Ala-D-Ala)-di-trans,octa-cis-undecaprenyl diphosphate = [GlcNAc-(1-&gt;4)-Mur2Ac(oyl-L-Ala-gamma-D-Glu-L-Lys-D-Ala-D-Ala)](n+1)-di-trans,octa-cis-undecaprenyl diphosphate + di-trans,octa-cis-undecaprenyl diphosphate + H(+)</text>
        <dbReference type="Rhea" id="RHEA:23708"/>
        <dbReference type="Rhea" id="RHEA-COMP:9602"/>
        <dbReference type="Rhea" id="RHEA-COMP:9603"/>
        <dbReference type="ChEBI" id="CHEBI:15378"/>
        <dbReference type="ChEBI" id="CHEBI:58405"/>
        <dbReference type="ChEBI" id="CHEBI:60033"/>
        <dbReference type="ChEBI" id="CHEBI:78435"/>
        <dbReference type="EC" id="2.4.99.28"/>
    </reaction>
</comment>
<accession>A0A6M8J746</accession>
<dbReference type="GO" id="GO:0009252">
    <property type="term" value="P:peptidoglycan biosynthetic process"/>
    <property type="evidence" value="ECO:0007669"/>
    <property type="project" value="UniProtKB-KW"/>
</dbReference>
<dbReference type="SUPFAM" id="SSF53955">
    <property type="entry name" value="Lysozyme-like"/>
    <property type="match status" value="1"/>
</dbReference>
<reference evidence="19" key="1">
    <citation type="submission" date="2020-05" db="EMBL/GenBank/DDBJ databases">
        <title>Novel species in genus Nocardioides.</title>
        <authorList>
            <person name="Zhang G."/>
        </authorList>
    </citation>
    <scope>NUCLEOTIDE SEQUENCE [LARGE SCALE GENOMIC DNA]</scope>
    <source>
        <strain evidence="19">zg-1050</strain>
    </source>
</reference>
<dbReference type="GO" id="GO:0008360">
    <property type="term" value="P:regulation of cell shape"/>
    <property type="evidence" value="ECO:0007669"/>
    <property type="project" value="UniProtKB-KW"/>
</dbReference>
<evidence type="ECO:0000256" key="3">
    <source>
        <dbReference type="ARBA" id="ARBA00022645"/>
    </source>
</evidence>
<organism evidence="18 19">
    <name type="scientific">Berryella wangjianweii</name>
    <dbReference type="NCBI Taxonomy" id="2734634"/>
    <lineage>
        <taxon>Bacteria</taxon>
        <taxon>Bacillati</taxon>
        <taxon>Actinomycetota</taxon>
        <taxon>Coriobacteriia</taxon>
        <taxon>Eggerthellales</taxon>
        <taxon>Eggerthellaceae</taxon>
        <taxon>Berryella</taxon>
    </lineage>
</organism>
<protein>
    <submittedName>
        <fullName evidence="18">PASTA domain-containing protein</fullName>
    </submittedName>
</protein>
<dbReference type="InterPro" id="IPR001460">
    <property type="entry name" value="PCN-bd_Tpept"/>
</dbReference>
<dbReference type="GO" id="GO:0030288">
    <property type="term" value="C:outer membrane-bounded periplasmic space"/>
    <property type="evidence" value="ECO:0007669"/>
    <property type="project" value="TreeGrafter"/>
</dbReference>
<dbReference type="GO" id="GO:0006508">
    <property type="term" value="P:proteolysis"/>
    <property type="evidence" value="ECO:0007669"/>
    <property type="project" value="UniProtKB-KW"/>
</dbReference>
<keyword evidence="4" id="KW-0645">Protease</keyword>
<dbReference type="InterPro" id="IPR005543">
    <property type="entry name" value="PASTA_dom"/>
</dbReference>
<evidence type="ECO:0000259" key="16">
    <source>
        <dbReference type="Pfam" id="PF00905"/>
    </source>
</evidence>
<evidence type="ECO:0000256" key="10">
    <source>
        <dbReference type="ARBA" id="ARBA00023268"/>
    </source>
</evidence>
<dbReference type="AlphaFoldDB" id="A0A6M8J746"/>
<evidence type="ECO:0000259" key="17">
    <source>
        <dbReference type="Pfam" id="PF00912"/>
    </source>
</evidence>
<dbReference type="InterPro" id="IPR050396">
    <property type="entry name" value="Glycosyltr_51/Transpeptidase"/>
</dbReference>
<evidence type="ECO:0000256" key="11">
    <source>
        <dbReference type="ARBA" id="ARBA00023316"/>
    </source>
</evidence>
<keyword evidence="8" id="KW-0133">Cell shape</keyword>
<evidence type="ECO:0000256" key="7">
    <source>
        <dbReference type="ARBA" id="ARBA00022801"/>
    </source>
</evidence>
<evidence type="ECO:0000256" key="14">
    <source>
        <dbReference type="SAM" id="MobiDB-lite"/>
    </source>
</evidence>
<evidence type="ECO:0000313" key="18">
    <source>
        <dbReference type="EMBL" id="QKF07716.1"/>
    </source>
</evidence>
<dbReference type="GO" id="GO:0008658">
    <property type="term" value="F:penicillin binding"/>
    <property type="evidence" value="ECO:0007669"/>
    <property type="project" value="InterPro"/>
</dbReference>
<keyword evidence="3" id="KW-0121">Carboxypeptidase</keyword>